<dbReference type="EMBL" id="FQUU01000027">
    <property type="protein sequence ID" value="SHF99149.1"/>
    <property type="molecule type" value="Genomic_DNA"/>
</dbReference>
<keyword evidence="4" id="KW-1185">Reference proteome</keyword>
<keyword evidence="1" id="KW-0732">Signal</keyword>
<feature type="domain" description="DUF6799" evidence="2">
    <location>
        <begin position="51"/>
        <end position="112"/>
    </location>
</feature>
<dbReference type="RefSeq" id="WP_072837166.1">
    <property type="nucleotide sequence ID" value="NZ_FQUU01000027.1"/>
</dbReference>
<name>A0A1M5G613_9BACT</name>
<organism evidence="3 4">
    <name type="scientific">Flavisolibacter ginsengisoli DSM 18119</name>
    <dbReference type="NCBI Taxonomy" id="1121884"/>
    <lineage>
        <taxon>Bacteria</taxon>
        <taxon>Pseudomonadati</taxon>
        <taxon>Bacteroidota</taxon>
        <taxon>Chitinophagia</taxon>
        <taxon>Chitinophagales</taxon>
        <taxon>Chitinophagaceae</taxon>
        <taxon>Flavisolibacter</taxon>
    </lineage>
</organism>
<dbReference type="Pfam" id="PF20606">
    <property type="entry name" value="DUF6799"/>
    <property type="match status" value="1"/>
</dbReference>
<dbReference type="AlphaFoldDB" id="A0A1M5G613"/>
<evidence type="ECO:0000256" key="1">
    <source>
        <dbReference type="SAM" id="SignalP"/>
    </source>
</evidence>
<evidence type="ECO:0000259" key="2">
    <source>
        <dbReference type="Pfam" id="PF20606"/>
    </source>
</evidence>
<gene>
    <name evidence="3" type="ORF">SAMN02745131_04054</name>
</gene>
<sequence>MKQVILLALVCCLGLSLHAQDSMTKRPMTHKTTTKYHKSTMKSTGMHKHMKDCVMMEDGKMMSMMNGKTMPMEQDMTMKNGTQVMTDGTVKMKNGKTMTLKNGDCVYMNGTVAHHSMSKMKSKKKM</sequence>
<evidence type="ECO:0000313" key="3">
    <source>
        <dbReference type="EMBL" id="SHF99149.1"/>
    </source>
</evidence>
<accession>A0A1M5G613</accession>
<protein>
    <recommendedName>
        <fullName evidence="2">DUF6799 domain-containing protein</fullName>
    </recommendedName>
</protein>
<feature type="chain" id="PRO_5012499866" description="DUF6799 domain-containing protein" evidence="1">
    <location>
        <begin position="20"/>
        <end position="126"/>
    </location>
</feature>
<dbReference type="Proteomes" id="UP000184048">
    <property type="component" value="Unassembled WGS sequence"/>
</dbReference>
<proteinExistence type="predicted"/>
<evidence type="ECO:0000313" key="4">
    <source>
        <dbReference type="Proteomes" id="UP000184048"/>
    </source>
</evidence>
<reference evidence="3 4" key="1">
    <citation type="submission" date="2016-11" db="EMBL/GenBank/DDBJ databases">
        <authorList>
            <person name="Jaros S."/>
            <person name="Januszkiewicz K."/>
            <person name="Wedrychowicz H."/>
        </authorList>
    </citation>
    <scope>NUCLEOTIDE SEQUENCE [LARGE SCALE GENOMIC DNA]</scope>
    <source>
        <strain evidence="3 4">DSM 18119</strain>
    </source>
</reference>
<dbReference type="OrthoDB" id="680484at2"/>
<feature type="signal peptide" evidence="1">
    <location>
        <begin position="1"/>
        <end position="19"/>
    </location>
</feature>
<dbReference type="InterPro" id="IPR046478">
    <property type="entry name" value="DUF6799"/>
</dbReference>